<comment type="caution">
    <text evidence="1">The sequence shown here is derived from an EMBL/GenBank/DDBJ whole genome shotgun (WGS) entry which is preliminary data.</text>
</comment>
<reference evidence="1 2" key="1">
    <citation type="submission" date="2020-09" db="EMBL/GenBank/DDBJ databases">
        <title>De no assembly of potato wild relative species, Solanum commersonii.</title>
        <authorList>
            <person name="Cho K."/>
        </authorList>
    </citation>
    <scope>NUCLEOTIDE SEQUENCE [LARGE SCALE GENOMIC DNA]</scope>
    <source>
        <strain evidence="1">LZ3.2</strain>
        <tissue evidence="1">Leaf</tissue>
    </source>
</reference>
<evidence type="ECO:0000313" key="2">
    <source>
        <dbReference type="Proteomes" id="UP000824120"/>
    </source>
</evidence>
<keyword evidence="2" id="KW-1185">Reference proteome</keyword>
<dbReference type="PANTHER" id="PTHR35218">
    <property type="entry name" value="RNASE H DOMAIN-CONTAINING PROTEIN"/>
    <property type="match status" value="1"/>
</dbReference>
<dbReference type="PANTHER" id="PTHR35218:SF9">
    <property type="entry name" value="ENDONUCLEASE_EXONUCLEASE_PHOSPHATASE DOMAIN-CONTAINING PROTEIN"/>
    <property type="match status" value="1"/>
</dbReference>
<gene>
    <name evidence="1" type="ORF">H5410_027602</name>
</gene>
<dbReference type="AlphaFoldDB" id="A0A9J5Z4X8"/>
<dbReference type="EMBL" id="JACXVP010000005">
    <property type="protein sequence ID" value="KAG5606110.1"/>
    <property type="molecule type" value="Genomic_DNA"/>
</dbReference>
<proteinExistence type="predicted"/>
<sequence>MIILQNPNFLAQLVTEGMKLAMDNYVNHLWMENMLNPLAPVVAPILYHSMQPLWNLPRHFNTLLSLNPLAQLPFFTPQEVLDGNPLFFPWVPIPLQGHATQNPSLMPMDRHQPPIWQTGNEVQEEAPKGSFSEISTLRQAALMIFQEKEDKKYVHICPISLLKCFFDLRPAVNSAIAKGGNTPAFKRNFRDLIHNHKPCMVALLETRMTSHGGLKDEFGFDDFFEVPAEGSRLNTTTEIAILETTPPGATPILQVDT</sequence>
<dbReference type="OrthoDB" id="1303852at2759"/>
<name>A0A9J5Z4X8_SOLCO</name>
<evidence type="ECO:0000313" key="1">
    <source>
        <dbReference type="EMBL" id="KAG5606110.1"/>
    </source>
</evidence>
<accession>A0A9J5Z4X8</accession>
<organism evidence="1 2">
    <name type="scientific">Solanum commersonii</name>
    <name type="common">Commerson's wild potato</name>
    <name type="synonym">Commerson's nightshade</name>
    <dbReference type="NCBI Taxonomy" id="4109"/>
    <lineage>
        <taxon>Eukaryota</taxon>
        <taxon>Viridiplantae</taxon>
        <taxon>Streptophyta</taxon>
        <taxon>Embryophyta</taxon>
        <taxon>Tracheophyta</taxon>
        <taxon>Spermatophyta</taxon>
        <taxon>Magnoliopsida</taxon>
        <taxon>eudicotyledons</taxon>
        <taxon>Gunneridae</taxon>
        <taxon>Pentapetalae</taxon>
        <taxon>asterids</taxon>
        <taxon>lamiids</taxon>
        <taxon>Solanales</taxon>
        <taxon>Solanaceae</taxon>
        <taxon>Solanoideae</taxon>
        <taxon>Solaneae</taxon>
        <taxon>Solanum</taxon>
    </lineage>
</organism>
<protein>
    <submittedName>
        <fullName evidence="1">Uncharacterized protein</fullName>
    </submittedName>
</protein>
<dbReference type="Proteomes" id="UP000824120">
    <property type="component" value="Chromosome 5"/>
</dbReference>